<comment type="caution">
    <text evidence="2">The sequence shown here is derived from an EMBL/GenBank/DDBJ whole genome shotgun (WGS) entry which is preliminary data.</text>
</comment>
<accession>A0A2A4XAU1</accession>
<protein>
    <recommendedName>
        <fullName evidence="4">DUF3566 domain-containing protein</fullName>
    </recommendedName>
</protein>
<gene>
    <name evidence="2" type="ORF">COB20_04010</name>
</gene>
<sequence>MLGRFSVIIDSKNISKKSLFKFLLAGIGIGSLFLWLLLSLLSGFVSGSVDMTLESASGLAGFTQSLLIWPFFALIWAGFTWLFLILGLATINRFTSITLQTKD</sequence>
<proteinExistence type="predicted"/>
<name>A0A2A4XAU1_9GAMM</name>
<organism evidence="2 3">
    <name type="scientific">SAR86 cluster bacterium</name>
    <dbReference type="NCBI Taxonomy" id="2030880"/>
    <lineage>
        <taxon>Bacteria</taxon>
        <taxon>Pseudomonadati</taxon>
        <taxon>Pseudomonadota</taxon>
        <taxon>Gammaproteobacteria</taxon>
        <taxon>SAR86 cluster</taxon>
    </lineage>
</organism>
<dbReference type="AlphaFoldDB" id="A0A2A4XAU1"/>
<feature type="transmembrane region" description="Helical" evidence="1">
    <location>
        <begin position="66"/>
        <end position="89"/>
    </location>
</feature>
<keyword evidence="1" id="KW-1133">Transmembrane helix</keyword>
<evidence type="ECO:0000313" key="2">
    <source>
        <dbReference type="EMBL" id="PCI79758.1"/>
    </source>
</evidence>
<feature type="transmembrane region" description="Helical" evidence="1">
    <location>
        <begin position="20"/>
        <end position="46"/>
    </location>
</feature>
<keyword evidence="1" id="KW-0472">Membrane</keyword>
<evidence type="ECO:0000256" key="1">
    <source>
        <dbReference type="SAM" id="Phobius"/>
    </source>
</evidence>
<dbReference type="Proteomes" id="UP000218767">
    <property type="component" value="Unassembled WGS sequence"/>
</dbReference>
<reference evidence="3" key="1">
    <citation type="submission" date="2017-08" db="EMBL/GenBank/DDBJ databases">
        <title>A dynamic microbial community with high functional redundancy inhabits the cold, oxic subseafloor aquifer.</title>
        <authorList>
            <person name="Tully B.J."/>
            <person name="Wheat C.G."/>
            <person name="Glazer B.T."/>
            <person name="Huber J.A."/>
        </authorList>
    </citation>
    <scope>NUCLEOTIDE SEQUENCE [LARGE SCALE GENOMIC DNA]</scope>
</reference>
<evidence type="ECO:0000313" key="3">
    <source>
        <dbReference type="Proteomes" id="UP000218767"/>
    </source>
</evidence>
<dbReference type="EMBL" id="NVUL01000014">
    <property type="protein sequence ID" value="PCI79758.1"/>
    <property type="molecule type" value="Genomic_DNA"/>
</dbReference>
<keyword evidence="1" id="KW-0812">Transmembrane</keyword>
<evidence type="ECO:0008006" key="4">
    <source>
        <dbReference type="Google" id="ProtNLM"/>
    </source>
</evidence>